<feature type="region of interest" description="Disordered" evidence="1">
    <location>
        <begin position="1"/>
        <end position="23"/>
    </location>
</feature>
<dbReference type="SUPFAM" id="SSF160544">
    <property type="entry name" value="EscU C-terminal domain-like"/>
    <property type="match status" value="1"/>
</dbReference>
<feature type="compositionally biased region" description="Low complexity" evidence="1">
    <location>
        <begin position="364"/>
        <end position="378"/>
    </location>
</feature>
<accession>A0AAU7GF53</accession>
<feature type="region of interest" description="Disordered" evidence="1">
    <location>
        <begin position="351"/>
        <end position="378"/>
    </location>
</feature>
<feature type="transmembrane region" description="Helical" evidence="2">
    <location>
        <begin position="144"/>
        <end position="166"/>
    </location>
</feature>
<dbReference type="AlphaFoldDB" id="A0AAU7GF53"/>
<name>A0AAU7GF53_9MICO</name>
<dbReference type="GO" id="GO:0005886">
    <property type="term" value="C:plasma membrane"/>
    <property type="evidence" value="ECO:0007669"/>
    <property type="project" value="TreeGrafter"/>
</dbReference>
<dbReference type="Gene3D" id="3.40.1690.10">
    <property type="entry name" value="secretion proteins EscU"/>
    <property type="match status" value="1"/>
</dbReference>
<dbReference type="GO" id="GO:0009306">
    <property type="term" value="P:protein secretion"/>
    <property type="evidence" value="ECO:0007669"/>
    <property type="project" value="InterPro"/>
</dbReference>
<evidence type="ECO:0000256" key="1">
    <source>
        <dbReference type="SAM" id="MobiDB-lite"/>
    </source>
</evidence>
<reference evidence="3" key="1">
    <citation type="submission" date="2024-05" db="EMBL/GenBank/DDBJ databases">
        <title>The Natural Products Discovery Center: Release of the First 8490 Sequenced Strains for Exploring Actinobacteria Biosynthetic Diversity.</title>
        <authorList>
            <person name="Kalkreuter E."/>
            <person name="Kautsar S.A."/>
            <person name="Yang D."/>
            <person name="Bader C.D."/>
            <person name="Teijaro C.N."/>
            <person name="Fluegel L."/>
            <person name="Davis C.M."/>
            <person name="Simpson J.R."/>
            <person name="Lauterbach L."/>
            <person name="Steele A.D."/>
            <person name="Gui C."/>
            <person name="Meng S."/>
            <person name="Li G."/>
            <person name="Viehrig K."/>
            <person name="Ye F."/>
            <person name="Su P."/>
            <person name="Kiefer A.F."/>
            <person name="Nichols A."/>
            <person name="Cepeda A.J."/>
            <person name="Yan W."/>
            <person name="Fan B."/>
            <person name="Jiang Y."/>
            <person name="Adhikari A."/>
            <person name="Zheng C.-J."/>
            <person name="Schuster L."/>
            <person name="Cowan T.M."/>
            <person name="Smanski M.J."/>
            <person name="Chevrette M.G."/>
            <person name="de Carvalho L.P.S."/>
            <person name="Shen B."/>
        </authorList>
    </citation>
    <scope>NUCLEOTIDE SEQUENCE</scope>
    <source>
        <strain evidence="3">NPDC080035</strain>
    </source>
</reference>
<dbReference type="PANTHER" id="PTHR30531">
    <property type="entry name" value="FLAGELLAR BIOSYNTHETIC PROTEIN FLHB"/>
    <property type="match status" value="1"/>
</dbReference>
<evidence type="ECO:0000313" key="3">
    <source>
        <dbReference type="EMBL" id="XBM49562.1"/>
    </source>
</evidence>
<dbReference type="EMBL" id="CP157390">
    <property type="protein sequence ID" value="XBM49562.1"/>
    <property type="molecule type" value="Genomic_DNA"/>
</dbReference>
<dbReference type="PANTHER" id="PTHR30531:SF12">
    <property type="entry name" value="FLAGELLAR BIOSYNTHETIC PROTEIN FLHB"/>
    <property type="match status" value="1"/>
</dbReference>
<keyword evidence="2" id="KW-0812">Transmembrane</keyword>
<dbReference type="Pfam" id="PF01312">
    <property type="entry name" value="Bac_export_2"/>
    <property type="match status" value="1"/>
</dbReference>
<evidence type="ECO:0000256" key="2">
    <source>
        <dbReference type="SAM" id="Phobius"/>
    </source>
</evidence>
<dbReference type="InterPro" id="IPR006135">
    <property type="entry name" value="T3SS_substrate_exporter"/>
</dbReference>
<organism evidence="3">
    <name type="scientific">Leifsonia sp. NPDC080035</name>
    <dbReference type="NCBI Taxonomy" id="3143936"/>
    <lineage>
        <taxon>Bacteria</taxon>
        <taxon>Bacillati</taxon>
        <taxon>Actinomycetota</taxon>
        <taxon>Actinomycetes</taxon>
        <taxon>Micrococcales</taxon>
        <taxon>Microbacteriaceae</taxon>
        <taxon>Leifsonia</taxon>
    </lineage>
</organism>
<dbReference type="PRINTS" id="PR00950">
    <property type="entry name" value="TYPE3IMSPROT"/>
</dbReference>
<feature type="transmembrane region" description="Helical" evidence="2">
    <location>
        <begin position="85"/>
        <end position="106"/>
    </location>
</feature>
<proteinExistence type="predicted"/>
<feature type="compositionally biased region" description="Basic and acidic residues" evidence="1">
    <location>
        <begin position="1"/>
        <end position="21"/>
    </location>
</feature>
<keyword evidence="2" id="KW-1133">Transmembrane helix</keyword>
<sequence length="378" mass="39260">MSDAQERTEQATDKRMKEARQKGRLAKSTDLTAWVGVGAAAVMLPFTLQRGSEAAVDQVFSVRSVIESPDPAKAVAALGDGLGSIMATVGPMLAVGAIAIIGAAAAQGGIHLKRLSGKFEQFNIVSGITRVFGMRALWEGAKTLLKSAVVGIGLFLVVRGLMPTLLTSGSMSLDSLLSAASGGAAGLLQAAVGAGLVLAGLDVLVVMRRNRKHTRMTKREVRDEHKNSDGDPLIKSQRRSRQLAMSRNRMIAAIGGSDVVLVNPTHIAIAIKYEPGKSAPRVVAKGAGAIALRIREKAEEERVPVVKDIPLARALHSACGLGDEIPVELYNAVARVLAFVMSLKARGAATGVHTMPSPSPVPSSAPARAGAVPAGGLS</sequence>
<feature type="transmembrane region" description="Helical" evidence="2">
    <location>
        <begin position="31"/>
        <end position="48"/>
    </location>
</feature>
<gene>
    <name evidence="3" type="ORF">AAME72_06780</name>
</gene>
<keyword evidence="2" id="KW-0472">Membrane</keyword>
<dbReference type="Gene3D" id="6.10.250.2080">
    <property type="match status" value="1"/>
</dbReference>
<dbReference type="InterPro" id="IPR029025">
    <property type="entry name" value="T3SS_substrate_exporter_C"/>
</dbReference>
<protein>
    <submittedName>
        <fullName evidence="3">EscU/YscU/HrcU family type III secretion system export apparatus switch protein</fullName>
    </submittedName>
</protein>
<feature type="transmembrane region" description="Helical" evidence="2">
    <location>
        <begin position="186"/>
        <end position="207"/>
    </location>
</feature>
<dbReference type="RefSeq" id="WP_348789480.1">
    <property type="nucleotide sequence ID" value="NZ_CP157390.1"/>
</dbReference>